<feature type="compositionally biased region" description="Low complexity" evidence="8">
    <location>
        <begin position="115"/>
        <end position="129"/>
    </location>
</feature>
<dbReference type="AlphaFoldDB" id="A0A1H6PS76"/>
<protein>
    <submittedName>
        <fullName evidence="11">Fungal-specific transcription factor domain-domain-containing protein</fullName>
    </submittedName>
</protein>
<dbReference type="EMBL" id="KZ859065">
    <property type="protein sequence ID" value="RDW23781.1"/>
    <property type="molecule type" value="Genomic_DNA"/>
</dbReference>
<dbReference type="PROSITE" id="PS00028">
    <property type="entry name" value="ZINC_FINGER_C2H2_1"/>
    <property type="match status" value="2"/>
</dbReference>
<evidence type="ECO:0000313" key="10">
    <source>
        <dbReference type="EMBL" id="AOW02406.1"/>
    </source>
</evidence>
<sequence length="962" mass="107044">MDQKTGFSAMPRATPEYGSDGEQPKKRPRRSRKGLEKSFACEEPGCDKRFTRAEHLSRHQLNHRPKEIFPCQFPGCTKTFVRADLRSRHAQRHEKGDGGYGVKMEDDLPELKQPVVQQQPAQTQPLSGGPALGGGPPGAGPGGQSQGQGPHGLSPGGQTPLPLPGLGAPMGHIPTTNMASVNNPPIPSLGYLPPQPPLGQHALSPNGPPNGPPSIPNNNISSMPNVPPQVPTQGGSAPLNSGMMNPGMSNYLPVNSPGTGIDMDNTLPPLSNNTLLVNALDMDMRSKLHSTRALPKPWQPDEIPSPRPMFSFDQMTDYDLNAESSQLLSWLFGDSSSLSEQFDSPASQATFSPPSPMAEDLTISEEKQKELISVIPSIADDPNIVNLSKYLLRFWDVINAQIDVIHRGTFRVNSSPPGLLWSMILMGAGLDGNQTFANKISHPLRWILFASPDCQPPAKLWVFQALMILECYEKMYTDRILHERGHVHHATTIQLMRRSSVFMGTIDDHFDYYDSADSRDTSIYDQRIKVESFKRVAYLAFCLDVLHSVTFGHTPAVSAHEIRLQLPDEALWNSSESFDNNGDRTDAVDTPLTPSRGKPRAPGVGKPPPTFLSALKRVLNKQHVDVKPFGRHVLLFGLMSVAIQMQQRDLQASSIGWKSRKPWKEILSRSYDFWAHEYGLANTCGPLPHLHPRMNIPNLGLSIGEFPPDFLNAFSVTLPQQQQALSDALSLSALHIYHLGSIVLHLSPHDFQIFAGVPRMLTVKMRQAQYDATNARMHEWARTEPGSIAVWHAIRILRDVFLDGPNELTYKGHLDPVIQRPHSVTMAALALWAFVFVNSGCEDHAMALYKDPNVRLTAEKGKITEWGSEMLTRSEERPINSYVPKEDGYEYLKRLSGLSPVEIRTAPNLQNIIGLLQVIWKAIEKVQWEILQELSRLLQHCMERSRGKQQQKCDFMVVWRSR</sequence>
<dbReference type="InterPro" id="IPR013087">
    <property type="entry name" value="Znf_C2H2_type"/>
</dbReference>
<dbReference type="KEGG" id="yli:2909809"/>
<dbReference type="GO" id="GO:0000978">
    <property type="term" value="F:RNA polymerase II cis-regulatory region sequence-specific DNA binding"/>
    <property type="evidence" value="ECO:0007669"/>
    <property type="project" value="InterPro"/>
</dbReference>
<evidence type="ECO:0000256" key="2">
    <source>
        <dbReference type="ARBA" id="ARBA00022723"/>
    </source>
</evidence>
<feature type="compositionally biased region" description="Gly residues" evidence="8">
    <location>
        <begin position="130"/>
        <end position="150"/>
    </location>
</feature>
<evidence type="ECO:0000313" key="12">
    <source>
        <dbReference type="Proteomes" id="UP000182444"/>
    </source>
</evidence>
<feature type="region of interest" description="Disordered" evidence="8">
    <location>
        <begin position="575"/>
        <end position="607"/>
    </location>
</feature>
<dbReference type="PANTHER" id="PTHR40626:SF11">
    <property type="entry name" value="ZINC FINGER PROTEIN YPR022C"/>
    <property type="match status" value="1"/>
</dbReference>
<dbReference type="GeneID" id="2909809"/>
<feature type="compositionally biased region" description="Polar residues" evidence="8">
    <location>
        <begin position="174"/>
        <end position="183"/>
    </location>
</feature>
<organism evidence="10 12">
    <name type="scientific">Yarrowia lipolytica</name>
    <name type="common">Candida lipolytica</name>
    <dbReference type="NCBI Taxonomy" id="4952"/>
    <lineage>
        <taxon>Eukaryota</taxon>
        <taxon>Fungi</taxon>
        <taxon>Dikarya</taxon>
        <taxon>Ascomycota</taxon>
        <taxon>Saccharomycotina</taxon>
        <taxon>Dipodascomycetes</taxon>
        <taxon>Dipodascales</taxon>
        <taxon>Dipodascales incertae sedis</taxon>
        <taxon>Yarrowia</taxon>
    </lineage>
</organism>
<dbReference type="Proteomes" id="UP000182444">
    <property type="component" value="Chromosome 1C"/>
</dbReference>
<feature type="compositionally biased region" description="Low complexity" evidence="8">
    <location>
        <begin position="151"/>
        <end position="171"/>
    </location>
</feature>
<keyword evidence="5" id="KW-0862">Zinc</keyword>
<dbReference type="PROSITE" id="PS50157">
    <property type="entry name" value="ZINC_FINGER_C2H2_2"/>
    <property type="match status" value="1"/>
</dbReference>
<evidence type="ECO:0000256" key="1">
    <source>
        <dbReference type="ARBA" id="ARBA00004123"/>
    </source>
</evidence>
<dbReference type="SUPFAM" id="SSF57667">
    <property type="entry name" value="beta-beta-alpha zinc fingers"/>
    <property type="match status" value="1"/>
</dbReference>
<feature type="region of interest" description="Disordered" evidence="8">
    <location>
        <begin position="1"/>
        <end position="39"/>
    </location>
</feature>
<comment type="subcellular location">
    <subcellularLocation>
        <location evidence="1">Nucleus</location>
    </subcellularLocation>
</comment>
<evidence type="ECO:0000256" key="6">
    <source>
        <dbReference type="ARBA" id="ARBA00023242"/>
    </source>
</evidence>
<feature type="compositionally biased region" description="Pro residues" evidence="8">
    <location>
        <begin position="206"/>
        <end position="215"/>
    </location>
</feature>
<feature type="domain" description="C2H2-type" evidence="9">
    <location>
        <begin position="39"/>
        <end position="68"/>
    </location>
</feature>
<evidence type="ECO:0000256" key="3">
    <source>
        <dbReference type="ARBA" id="ARBA00022737"/>
    </source>
</evidence>
<dbReference type="RefSeq" id="XP_501498.1">
    <property type="nucleotide sequence ID" value="XM_501498.1"/>
</dbReference>
<reference evidence="11 13" key="2">
    <citation type="submission" date="2018-07" db="EMBL/GenBank/DDBJ databases">
        <title>Draft Genome Assemblies for Five Robust Yarrowia lipolytica Strains Exhibiting High Lipid Production and Pentose Sugar Utilization and Sugar Alcohol Secretion from Undetoxified Lignocellulosic Biomass Hydrolysates.</title>
        <authorList>
            <consortium name="DOE Joint Genome Institute"/>
            <person name="Walker C."/>
            <person name="Ryu S."/>
            <person name="Na H."/>
            <person name="Zane M."/>
            <person name="LaButti K."/>
            <person name="Lipzen A."/>
            <person name="Haridas S."/>
            <person name="Barry K."/>
            <person name="Grigoriev I.V."/>
            <person name="Quarterman J."/>
            <person name="Slininger P."/>
            <person name="Dien B."/>
            <person name="Trinh C.T."/>
        </authorList>
    </citation>
    <scope>NUCLEOTIDE SEQUENCE [LARGE SCALE GENOMIC DNA]</scope>
    <source>
        <strain evidence="11 13">YB392</strain>
    </source>
</reference>
<evidence type="ECO:0000256" key="4">
    <source>
        <dbReference type="ARBA" id="ARBA00022771"/>
    </source>
</evidence>
<evidence type="ECO:0000259" key="9">
    <source>
        <dbReference type="PROSITE" id="PS50157"/>
    </source>
</evidence>
<proteinExistence type="predicted"/>
<dbReference type="InterPro" id="IPR036236">
    <property type="entry name" value="Znf_C2H2_sf"/>
</dbReference>
<dbReference type="InterPro" id="IPR007219">
    <property type="entry name" value="XnlR_reg_dom"/>
</dbReference>
<dbReference type="VEuPathDB" id="FungiDB:YALI0_C05995g"/>
<feature type="region of interest" description="Disordered" evidence="8">
    <location>
        <begin position="115"/>
        <end position="244"/>
    </location>
</feature>
<dbReference type="InterPro" id="IPR051059">
    <property type="entry name" value="VerF-like"/>
</dbReference>
<dbReference type="CDD" id="cd12148">
    <property type="entry name" value="fungal_TF_MHR"/>
    <property type="match status" value="1"/>
</dbReference>
<dbReference type="GO" id="GO:0000981">
    <property type="term" value="F:DNA-binding transcription factor activity, RNA polymerase II-specific"/>
    <property type="evidence" value="ECO:0007669"/>
    <property type="project" value="InterPro"/>
</dbReference>
<feature type="compositionally biased region" description="Polar residues" evidence="8">
    <location>
        <begin position="231"/>
        <end position="243"/>
    </location>
</feature>
<dbReference type="GO" id="GO:0008270">
    <property type="term" value="F:zinc ion binding"/>
    <property type="evidence" value="ECO:0007669"/>
    <property type="project" value="UniProtKB-KW"/>
</dbReference>
<evidence type="ECO:0000313" key="11">
    <source>
        <dbReference type="EMBL" id="RDW23781.1"/>
    </source>
</evidence>
<dbReference type="VEuPathDB" id="FungiDB:YALI1_C07721g"/>
<evidence type="ECO:0000256" key="5">
    <source>
        <dbReference type="ARBA" id="ARBA00022833"/>
    </source>
</evidence>
<dbReference type="GO" id="GO:0000785">
    <property type="term" value="C:chromatin"/>
    <property type="evidence" value="ECO:0007669"/>
    <property type="project" value="TreeGrafter"/>
</dbReference>
<gene>
    <name evidence="11" type="ORF">B0I71DRAFT_154930</name>
    <name evidence="10" type="ORF">YALI1_C07721g</name>
</gene>
<keyword evidence="4 7" id="KW-0863">Zinc-finger</keyword>
<dbReference type="Pfam" id="PF04082">
    <property type="entry name" value="Fungal_trans"/>
    <property type="match status" value="1"/>
</dbReference>
<dbReference type="GO" id="GO:0006351">
    <property type="term" value="P:DNA-templated transcription"/>
    <property type="evidence" value="ECO:0007669"/>
    <property type="project" value="InterPro"/>
</dbReference>
<keyword evidence="3" id="KW-0677">Repeat</keyword>
<evidence type="ECO:0000256" key="7">
    <source>
        <dbReference type="PROSITE-ProRule" id="PRU00042"/>
    </source>
</evidence>
<dbReference type="SMART" id="SM00355">
    <property type="entry name" value="ZnF_C2H2"/>
    <property type="match status" value="2"/>
</dbReference>
<dbReference type="OrthoDB" id="1405595at2759"/>
<keyword evidence="2" id="KW-0479">Metal-binding</keyword>
<dbReference type="GO" id="GO:0005634">
    <property type="term" value="C:nucleus"/>
    <property type="evidence" value="ECO:0007669"/>
    <property type="project" value="UniProtKB-SubCell"/>
</dbReference>
<dbReference type="eggNOG" id="KOG1721">
    <property type="taxonomic scope" value="Eukaryota"/>
</dbReference>
<accession>A0A1H6PS76</accession>
<dbReference type="Pfam" id="PF00096">
    <property type="entry name" value="zf-C2H2"/>
    <property type="match status" value="1"/>
</dbReference>
<dbReference type="Proteomes" id="UP000256601">
    <property type="component" value="Unassembled WGS sequence"/>
</dbReference>
<keyword evidence="6" id="KW-0539">Nucleus</keyword>
<dbReference type="OMA" id="ALTNTKW"/>
<evidence type="ECO:0000313" key="13">
    <source>
        <dbReference type="Proteomes" id="UP000256601"/>
    </source>
</evidence>
<dbReference type="Gene3D" id="3.30.160.60">
    <property type="entry name" value="Classic Zinc Finger"/>
    <property type="match status" value="1"/>
</dbReference>
<name>A0A1H6PS76_YARLL</name>
<dbReference type="EMBL" id="CP017555">
    <property type="protein sequence ID" value="AOW02406.1"/>
    <property type="molecule type" value="Genomic_DNA"/>
</dbReference>
<evidence type="ECO:0000256" key="8">
    <source>
        <dbReference type="SAM" id="MobiDB-lite"/>
    </source>
</evidence>
<dbReference type="PANTHER" id="PTHR40626">
    <property type="entry name" value="MIP31509P"/>
    <property type="match status" value="1"/>
</dbReference>
<reference evidence="10 12" key="1">
    <citation type="journal article" date="2016" name="PLoS ONE">
        <title>Sequence Assembly of Yarrowia lipolytica Strain W29/CLIB89 Shows Transposable Element Diversity.</title>
        <authorList>
            <person name="Magnan C."/>
            <person name="Yu J."/>
            <person name="Chang I."/>
            <person name="Jahn E."/>
            <person name="Kanomata Y."/>
            <person name="Wu J."/>
            <person name="Zeller M."/>
            <person name="Oakes M."/>
            <person name="Baldi P."/>
            <person name="Sandmeyer S."/>
        </authorList>
    </citation>
    <scope>NUCLEOTIDE SEQUENCE [LARGE SCALE GENOMIC DNA]</scope>
    <source>
        <strain evidence="10">CLIB89</strain>
        <strain evidence="12">CLIB89(W29)</strain>
    </source>
</reference>